<dbReference type="STRING" id="4232.A0A251VJS3"/>
<evidence type="ECO:0000256" key="5">
    <source>
        <dbReference type="ARBA" id="ARBA00022692"/>
    </source>
</evidence>
<evidence type="ECO:0000256" key="8">
    <source>
        <dbReference type="ARBA" id="ARBA00022989"/>
    </source>
</evidence>
<reference evidence="13" key="2">
    <citation type="submission" date="2017-02" db="EMBL/GenBank/DDBJ databases">
        <title>Sunflower complete genome.</title>
        <authorList>
            <person name="Langlade N."/>
            <person name="Munos S."/>
        </authorList>
    </citation>
    <scope>NUCLEOTIDE SEQUENCE [LARGE SCALE GENOMIC DNA]</scope>
    <source>
        <tissue evidence="13">Leaves</tissue>
    </source>
</reference>
<keyword evidence="7" id="KW-0677">Repeat</keyword>
<dbReference type="EMBL" id="MNCJ02000317">
    <property type="protein sequence ID" value="KAF5820072.1"/>
    <property type="molecule type" value="Genomic_DNA"/>
</dbReference>
<comment type="similarity">
    <text evidence="2">Belongs to the RLP family.</text>
</comment>
<dbReference type="InParanoid" id="A0A251VJS3"/>
<keyword evidence="3" id="KW-1003">Cell membrane</keyword>
<dbReference type="Proteomes" id="UP000215914">
    <property type="component" value="Chromosome 2"/>
</dbReference>
<feature type="transmembrane region" description="Helical" evidence="11">
    <location>
        <begin position="560"/>
        <end position="582"/>
    </location>
</feature>
<keyword evidence="5 11" id="KW-0812">Transmembrane</keyword>
<gene>
    <name evidence="13" type="ORF">HannXRQ_Chr02g0057941</name>
    <name evidence="12" type="ORF">HanXRQr2_Chr02g0084691</name>
</gene>
<dbReference type="Pfam" id="PF00560">
    <property type="entry name" value="LRR_1"/>
    <property type="match status" value="7"/>
</dbReference>
<keyword evidence="6" id="KW-0732">Signal</keyword>
<dbReference type="EMBL" id="CM007891">
    <property type="protein sequence ID" value="OTG35549.1"/>
    <property type="molecule type" value="Genomic_DNA"/>
</dbReference>
<comment type="subcellular location">
    <subcellularLocation>
        <location evidence="1">Cell membrane</location>
        <topology evidence="1">Single-pass type I membrane protein</topology>
    </subcellularLocation>
</comment>
<dbReference type="Pfam" id="PF13855">
    <property type="entry name" value="LRR_8"/>
    <property type="match status" value="1"/>
</dbReference>
<dbReference type="FunFam" id="3.80.10.10:FF:000095">
    <property type="entry name" value="LRR receptor-like serine/threonine-protein kinase GSO1"/>
    <property type="match status" value="1"/>
</dbReference>
<evidence type="ECO:0000256" key="6">
    <source>
        <dbReference type="ARBA" id="ARBA00022729"/>
    </source>
</evidence>
<dbReference type="InterPro" id="IPR001611">
    <property type="entry name" value="Leu-rich_rpt"/>
</dbReference>
<evidence type="ECO:0000256" key="2">
    <source>
        <dbReference type="ARBA" id="ARBA00009592"/>
    </source>
</evidence>
<dbReference type="PROSITE" id="PS51450">
    <property type="entry name" value="LRR"/>
    <property type="match status" value="1"/>
</dbReference>
<reference evidence="12" key="3">
    <citation type="submission" date="2020-06" db="EMBL/GenBank/DDBJ databases">
        <title>Helianthus annuus Genome sequencing and assembly Release 2.</title>
        <authorList>
            <person name="Gouzy J."/>
            <person name="Langlade N."/>
            <person name="Munos S."/>
        </authorList>
    </citation>
    <scope>NUCLEOTIDE SEQUENCE</scope>
    <source>
        <tissue evidence="12">Leaves</tissue>
    </source>
</reference>
<dbReference type="InterPro" id="IPR046956">
    <property type="entry name" value="RLP23-like"/>
</dbReference>
<dbReference type="FunFam" id="3.80.10.10:FF:000111">
    <property type="entry name" value="LRR receptor-like serine/threonine-protein kinase ERECTA"/>
    <property type="match status" value="1"/>
</dbReference>
<evidence type="ECO:0000313" key="12">
    <source>
        <dbReference type="EMBL" id="KAF5820072.1"/>
    </source>
</evidence>
<evidence type="ECO:0000256" key="10">
    <source>
        <dbReference type="ARBA" id="ARBA00023180"/>
    </source>
</evidence>
<dbReference type="GO" id="GO:0006952">
    <property type="term" value="P:defense response"/>
    <property type="evidence" value="ECO:0007669"/>
    <property type="project" value="UniProtKB-ARBA"/>
</dbReference>
<organism evidence="13 14">
    <name type="scientific">Helianthus annuus</name>
    <name type="common">Common sunflower</name>
    <dbReference type="NCBI Taxonomy" id="4232"/>
    <lineage>
        <taxon>Eukaryota</taxon>
        <taxon>Viridiplantae</taxon>
        <taxon>Streptophyta</taxon>
        <taxon>Embryophyta</taxon>
        <taxon>Tracheophyta</taxon>
        <taxon>Spermatophyta</taxon>
        <taxon>Magnoliopsida</taxon>
        <taxon>eudicotyledons</taxon>
        <taxon>Gunneridae</taxon>
        <taxon>Pentapetalae</taxon>
        <taxon>asterids</taxon>
        <taxon>campanulids</taxon>
        <taxon>Asterales</taxon>
        <taxon>Asteraceae</taxon>
        <taxon>Asteroideae</taxon>
        <taxon>Heliantheae alliance</taxon>
        <taxon>Heliantheae</taxon>
        <taxon>Helianthus</taxon>
    </lineage>
</organism>
<dbReference type="PANTHER" id="PTHR48063:SF103">
    <property type="entry name" value="LEUCINE-RICH RECEPTOR-LIKE KINASE FAMILY PROTEIN"/>
    <property type="match status" value="1"/>
</dbReference>
<dbReference type="Gene3D" id="3.80.10.10">
    <property type="entry name" value="Ribonuclease Inhibitor"/>
    <property type="match status" value="3"/>
</dbReference>
<dbReference type="Gramene" id="mRNA:HanXRQr2_Chr02g0084691">
    <property type="protein sequence ID" value="mRNA:HanXRQr2_Chr02g0084691"/>
    <property type="gene ID" value="HanXRQr2_Chr02g0084691"/>
</dbReference>
<dbReference type="PANTHER" id="PTHR48063">
    <property type="entry name" value="LRR RECEPTOR-LIKE KINASE"/>
    <property type="match status" value="1"/>
</dbReference>
<keyword evidence="4" id="KW-0433">Leucine-rich repeat</keyword>
<evidence type="ECO:0000256" key="3">
    <source>
        <dbReference type="ARBA" id="ARBA00022475"/>
    </source>
</evidence>
<dbReference type="OMA" id="HKESHDE"/>
<dbReference type="SMART" id="SM00369">
    <property type="entry name" value="LRR_TYP"/>
    <property type="match status" value="9"/>
</dbReference>
<name>A0A251VJS3_HELAN</name>
<dbReference type="SUPFAM" id="SSF52047">
    <property type="entry name" value="RNI-like"/>
    <property type="match status" value="1"/>
</dbReference>
<dbReference type="InterPro" id="IPR003591">
    <property type="entry name" value="Leu-rich_rpt_typical-subtyp"/>
</dbReference>
<keyword evidence="10" id="KW-0325">Glycoprotein</keyword>
<dbReference type="PRINTS" id="PR00019">
    <property type="entry name" value="LEURICHRPT"/>
</dbReference>
<dbReference type="GO" id="GO:0051707">
    <property type="term" value="P:response to other organism"/>
    <property type="evidence" value="ECO:0007669"/>
    <property type="project" value="UniProtKB-ARBA"/>
</dbReference>
<dbReference type="SUPFAM" id="SSF52058">
    <property type="entry name" value="L domain-like"/>
    <property type="match status" value="1"/>
</dbReference>
<evidence type="ECO:0000256" key="4">
    <source>
        <dbReference type="ARBA" id="ARBA00022614"/>
    </source>
</evidence>
<sequence>MILNLQKLSVLSLDDCDLSQIIHPYSHSAANFSFPPHISQIYLGNNNLNSSMYHWLFPLTSNRLETLDLSGNKLDGIPEYLGNLCLGVLYFDENSMPVVFPDLLKNLSGCTSVTLELLQAQSSQLTGSISDDIQKFSSLEALILSHNKLNGSISEKLWKLPNLFRLDLSSNYLKGAIPKIKGKSKITFINLSNNSLEVVPSIAWKCSVRRIDMSSNNFHGPIPHVPSLCLLDLSDNSLTGEIPDCFWHFKQLRVLKLGQNNFSGRLPASLKYLTKLEVLYLYNNSFTGEFPLSLQACKKLAFLDLGANKFSGYVPIWIGEKLQSLYIFRLSSNNFYGTIPSQLCPLVNLTVLDLSMNNLYGTIPTCLGNLTSMVQSSDQNVHAYSTYWEYFGDSYVDHMTFNWQGSIREFSSTLGLMKSIDLSSNNLTGIIPDELTDLHELITLNLSMNALLGGIPANIGQMTNLLHLDVSRNNLSGNIPLSMSQMSSLNYLDVSYNNLSGRIPSGTQLQSFERSRYIGNEGLCGPPLTKYCPGDKELEVTPFLGQSEIGGKGIDELETWFYIGGAIGFATGFWIVCGTLIVNRRWRNAFFHYFDSLKDWVYVKMMVFIAKLQRGANA</sequence>
<evidence type="ECO:0000313" key="14">
    <source>
        <dbReference type="Proteomes" id="UP000215914"/>
    </source>
</evidence>
<dbReference type="InterPro" id="IPR032675">
    <property type="entry name" value="LRR_dom_sf"/>
</dbReference>
<keyword evidence="9 11" id="KW-0472">Membrane</keyword>
<evidence type="ECO:0000256" key="7">
    <source>
        <dbReference type="ARBA" id="ARBA00022737"/>
    </source>
</evidence>
<evidence type="ECO:0000256" key="1">
    <source>
        <dbReference type="ARBA" id="ARBA00004251"/>
    </source>
</evidence>
<accession>A0A251VJS3</accession>
<evidence type="ECO:0000256" key="11">
    <source>
        <dbReference type="SAM" id="Phobius"/>
    </source>
</evidence>
<dbReference type="AlphaFoldDB" id="A0A251VJS3"/>
<keyword evidence="8 11" id="KW-1133">Transmembrane helix</keyword>
<dbReference type="GO" id="GO:0005886">
    <property type="term" value="C:plasma membrane"/>
    <property type="evidence" value="ECO:0007669"/>
    <property type="project" value="UniProtKB-SubCell"/>
</dbReference>
<protein>
    <submittedName>
        <fullName evidence="12">Leucine-rich repeat domain superfamily</fullName>
    </submittedName>
    <submittedName>
        <fullName evidence="13">Putative leucine-rich repeat domain, L domain-like protein</fullName>
    </submittedName>
</protein>
<proteinExistence type="inferred from homology"/>
<evidence type="ECO:0000313" key="13">
    <source>
        <dbReference type="EMBL" id="OTG35549.1"/>
    </source>
</evidence>
<keyword evidence="14" id="KW-1185">Reference proteome</keyword>
<evidence type="ECO:0000256" key="9">
    <source>
        <dbReference type="ARBA" id="ARBA00023136"/>
    </source>
</evidence>
<reference evidence="12 14" key="1">
    <citation type="journal article" date="2017" name="Nature">
        <title>The sunflower genome provides insights into oil metabolism, flowering and Asterid evolution.</title>
        <authorList>
            <person name="Badouin H."/>
            <person name="Gouzy J."/>
            <person name="Grassa C.J."/>
            <person name="Murat F."/>
            <person name="Staton S.E."/>
            <person name="Cottret L."/>
            <person name="Lelandais-Briere C."/>
            <person name="Owens G.L."/>
            <person name="Carrere S."/>
            <person name="Mayjonade B."/>
            <person name="Legrand L."/>
            <person name="Gill N."/>
            <person name="Kane N.C."/>
            <person name="Bowers J.E."/>
            <person name="Hubner S."/>
            <person name="Bellec A."/>
            <person name="Berard A."/>
            <person name="Berges H."/>
            <person name="Blanchet N."/>
            <person name="Boniface M.C."/>
            <person name="Brunel D."/>
            <person name="Catrice O."/>
            <person name="Chaidir N."/>
            <person name="Claudel C."/>
            <person name="Donnadieu C."/>
            <person name="Faraut T."/>
            <person name="Fievet G."/>
            <person name="Helmstetter N."/>
            <person name="King M."/>
            <person name="Knapp S.J."/>
            <person name="Lai Z."/>
            <person name="Le Paslier M.C."/>
            <person name="Lippi Y."/>
            <person name="Lorenzon L."/>
            <person name="Mandel J.R."/>
            <person name="Marage G."/>
            <person name="Marchand G."/>
            <person name="Marquand E."/>
            <person name="Bret-Mestries E."/>
            <person name="Morien E."/>
            <person name="Nambeesan S."/>
            <person name="Nguyen T."/>
            <person name="Pegot-Espagnet P."/>
            <person name="Pouilly N."/>
            <person name="Raftis F."/>
            <person name="Sallet E."/>
            <person name="Schiex T."/>
            <person name="Thomas J."/>
            <person name="Vandecasteele C."/>
            <person name="Vares D."/>
            <person name="Vear F."/>
            <person name="Vautrin S."/>
            <person name="Crespi M."/>
            <person name="Mangin B."/>
            <person name="Burke J.M."/>
            <person name="Salse J."/>
            <person name="Munos S."/>
            <person name="Vincourt P."/>
            <person name="Rieseberg L.H."/>
            <person name="Langlade N.B."/>
        </authorList>
    </citation>
    <scope>NUCLEOTIDE SEQUENCE [LARGE SCALE GENOMIC DNA]</scope>
    <source>
        <strain evidence="14">cv. SF193</strain>
        <tissue evidence="12">Leaves</tissue>
    </source>
</reference>